<sequence length="481" mass="54270">MISINWKPNKNSSIPLYKQIVDYIKEKIATGEWSISSKLPAQRELAERFEVNRSTVVEALDELKAEGLIEGKSGGGTIIVNNTWSLLASTPPPNWQSYISSGIHKPNLSIIQAINKFEYKENMIRLGTGELSPELFPKEMMKVVLDSVGDKIESLGYEEPKGSLYLRQIISQYLKKYEINASPDSILIVSGSLQALQLISLGILHPGSAVLSEKPSYIKSLHVFQSAGMRVKGIPMDDQGIRISEIMNNLNKATTLLYTIPTFHNPTGIVMPQHKRNELLEVCEKARLPIIEDDAYRDLWLDTEPPLPLKAKDKNGSVLYMGTISKSLAAGIRIGWLIGPEPVIERLGDIKMQTDYGSSSLSQWALAEWISSGLYEKYLEELREKLRVRRQVALNALEKYFSDIATWNKPSGGFYIWLKLKKQISMEKLFYLCCDNGILINPGNVYDFSENLNLRISYSYSSLYDLENGLKKLSQIIRLLN</sequence>
<evidence type="ECO:0000256" key="1">
    <source>
        <dbReference type="ARBA" id="ARBA00001933"/>
    </source>
</evidence>
<dbReference type="Gene3D" id="3.90.1150.10">
    <property type="entry name" value="Aspartate Aminotransferase, domain 1"/>
    <property type="match status" value="1"/>
</dbReference>
<feature type="domain" description="HTH gntR-type" evidence="9">
    <location>
        <begin position="14"/>
        <end position="82"/>
    </location>
</feature>
<dbReference type="PANTHER" id="PTHR46577:SF2">
    <property type="entry name" value="TRANSCRIPTIONAL REGULATORY PROTEIN"/>
    <property type="match status" value="1"/>
</dbReference>
<reference evidence="10" key="1">
    <citation type="submission" date="2020-12" db="EMBL/GenBank/DDBJ databases">
        <title>Clostridium thailandense sp. nov., a novel acetogenic bacterium isolated from peat land soil in Thailand.</title>
        <authorList>
            <person name="Chaikitkaew S."/>
            <person name="Birkeland N.K."/>
        </authorList>
    </citation>
    <scope>NUCLEOTIDE SEQUENCE</scope>
    <source>
        <strain evidence="10">DSM 17425</strain>
    </source>
</reference>
<dbReference type="InterPro" id="IPR051446">
    <property type="entry name" value="HTH_trans_reg/aminotransferase"/>
</dbReference>
<dbReference type="PANTHER" id="PTHR46577">
    <property type="entry name" value="HTH-TYPE TRANSCRIPTIONAL REGULATORY PROTEIN GABR"/>
    <property type="match status" value="1"/>
</dbReference>
<dbReference type="SUPFAM" id="SSF46785">
    <property type="entry name" value="Winged helix' DNA-binding domain"/>
    <property type="match status" value="1"/>
</dbReference>
<proteinExistence type="inferred from homology"/>
<evidence type="ECO:0000256" key="3">
    <source>
        <dbReference type="ARBA" id="ARBA00022576"/>
    </source>
</evidence>
<dbReference type="RefSeq" id="WP_211143865.1">
    <property type="nucleotide sequence ID" value="NZ_JAEEGB010000026.1"/>
</dbReference>
<keyword evidence="8" id="KW-0804">Transcription</keyword>
<dbReference type="Pfam" id="PF00392">
    <property type="entry name" value="GntR"/>
    <property type="match status" value="1"/>
</dbReference>
<evidence type="ECO:0000256" key="2">
    <source>
        <dbReference type="ARBA" id="ARBA00005384"/>
    </source>
</evidence>
<evidence type="ECO:0000313" key="10">
    <source>
        <dbReference type="EMBL" id="MBI6874492.1"/>
    </source>
</evidence>
<dbReference type="Gene3D" id="1.10.10.10">
    <property type="entry name" value="Winged helix-like DNA-binding domain superfamily/Winged helix DNA-binding domain"/>
    <property type="match status" value="1"/>
</dbReference>
<evidence type="ECO:0000259" key="9">
    <source>
        <dbReference type="PROSITE" id="PS50949"/>
    </source>
</evidence>
<dbReference type="InterPro" id="IPR004839">
    <property type="entry name" value="Aminotransferase_I/II_large"/>
</dbReference>
<keyword evidence="7" id="KW-0238">DNA-binding</keyword>
<keyword evidence="3 10" id="KW-0032">Aminotransferase</keyword>
<evidence type="ECO:0000256" key="8">
    <source>
        <dbReference type="ARBA" id="ARBA00023163"/>
    </source>
</evidence>
<protein>
    <submittedName>
        <fullName evidence="10">PLP-dependent aminotransferase family protein</fullName>
    </submittedName>
</protein>
<dbReference type="InterPro" id="IPR000524">
    <property type="entry name" value="Tscrpt_reg_HTH_GntR"/>
</dbReference>
<dbReference type="Proteomes" id="UP000622687">
    <property type="component" value="Unassembled WGS sequence"/>
</dbReference>
<dbReference type="InterPro" id="IPR036390">
    <property type="entry name" value="WH_DNA-bd_sf"/>
</dbReference>
<dbReference type="AlphaFoldDB" id="A0A934I0H1"/>
<comment type="similarity">
    <text evidence="2">In the C-terminal section; belongs to the class-I pyridoxal-phosphate-dependent aminotransferase family.</text>
</comment>
<keyword evidence="11" id="KW-1185">Reference proteome</keyword>
<comment type="cofactor">
    <cofactor evidence="1">
        <name>pyridoxal 5'-phosphate</name>
        <dbReference type="ChEBI" id="CHEBI:597326"/>
    </cofactor>
</comment>
<accession>A0A934I0H1</accession>
<dbReference type="GO" id="GO:0030170">
    <property type="term" value="F:pyridoxal phosphate binding"/>
    <property type="evidence" value="ECO:0007669"/>
    <property type="project" value="InterPro"/>
</dbReference>
<evidence type="ECO:0000256" key="6">
    <source>
        <dbReference type="ARBA" id="ARBA00023015"/>
    </source>
</evidence>
<dbReference type="GO" id="GO:0008483">
    <property type="term" value="F:transaminase activity"/>
    <property type="evidence" value="ECO:0007669"/>
    <property type="project" value="UniProtKB-KW"/>
</dbReference>
<evidence type="ECO:0000256" key="5">
    <source>
        <dbReference type="ARBA" id="ARBA00022898"/>
    </source>
</evidence>
<name>A0A934I0H1_9CLOT</name>
<evidence type="ECO:0000256" key="4">
    <source>
        <dbReference type="ARBA" id="ARBA00022679"/>
    </source>
</evidence>
<organism evidence="10 11">
    <name type="scientific">Clostridium aciditolerans</name>
    <dbReference type="NCBI Taxonomy" id="339861"/>
    <lineage>
        <taxon>Bacteria</taxon>
        <taxon>Bacillati</taxon>
        <taxon>Bacillota</taxon>
        <taxon>Clostridia</taxon>
        <taxon>Eubacteriales</taxon>
        <taxon>Clostridiaceae</taxon>
        <taxon>Clostridium</taxon>
    </lineage>
</organism>
<dbReference type="SMART" id="SM00345">
    <property type="entry name" value="HTH_GNTR"/>
    <property type="match status" value="1"/>
</dbReference>
<dbReference type="GO" id="GO:0003700">
    <property type="term" value="F:DNA-binding transcription factor activity"/>
    <property type="evidence" value="ECO:0007669"/>
    <property type="project" value="InterPro"/>
</dbReference>
<dbReference type="InterPro" id="IPR015421">
    <property type="entry name" value="PyrdxlP-dep_Trfase_major"/>
</dbReference>
<evidence type="ECO:0000313" key="11">
    <source>
        <dbReference type="Proteomes" id="UP000622687"/>
    </source>
</evidence>
<dbReference type="InterPro" id="IPR015422">
    <property type="entry name" value="PyrdxlP-dep_Trfase_small"/>
</dbReference>
<dbReference type="InterPro" id="IPR036388">
    <property type="entry name" value="WH-like_DNA-bd_sf"/>
</dbReference>
<dbReference type="InterPro" id="IPR015424">
    <property type="entry name" value="PyrdxlP-dep_Trfase"/>
</dbReference>
<dbReference type="PRINTS" id="PR00035">
    <property type="entry name" value="HTHGNTR"/>
</dbReference>
<dbReference type="Pfam" id="PF00155">
    <property type="entry name" value="Aminotran_1_2"/>
    <property type="match status" value="1"/>
</dbReference>
<keyword evidence="4" id="KW-0808">Transferase</keyword>
<comment type="caution">
    <text evidence="10">The sequence shown here is derived from an EMBL/GenBank/DDBJ whole genome shotgun (WGS) entry which is preliminary data.</text>
</comment>
<dbReference type="PROSITE" id="PS50949">
    <property type="entry name" value="HTH_GNTR"/>
    <property type="match status" value="1"/>
</dbReference>
<keyword evidence="5" id="KW-0663">Pyridoxal phosphate</keyword>
<dbReference type="GO" id="GO:0003677">
    <property type="term" value="F:DNA binding"/>
    <property type="evidence" value="ECO:0007669"/>
    <property type="project" value="UniProtKB-KW"/>
</dbReference>
<dbReference type="FunFam" id="3.40.640.10:FF:000023">
    <property type="entry name" value="Transcriptional regulator, GntR family"/>
    <property type="match status" value="1"/>
</dbReference>
<keyword evidence="6" id="KW-0805">Transcription regulation</keyword>
<dbReference type="CDD" id="cd07377">
    <property type="entry name" value="WHTH_GntR"/>
    <property type="match status" value="1"/>
</dbReference>
<dbReference type="Gene3D" id="3.40.640.10">
    <property type="entry name" value="Type I PLP-dependent aspartate aminotransferase-like (Major domain)"/>
    <property type="match status" value="1"/>
</dbReference>
<dbReference type="SUPFAM" id="SSF53383">
    <property type="entry name" value="PLP-dependent transferases"/>
    <property type="match status" value="1"/>
</dbReference>
<dbReference type="EMBL" id="JAEEGB010000026">
    <property type="protein sequence ID" value="MBI6874492.1"/>
    <property type="molecule type" value="Genomic_DNA"/>
</dbReference>
<evidence type="ECO:0000256" key="7">
    <source>
        <dbReference type="ARBA" id="ARBA00023125"/>
    </source>
</evidence>
<dbReference type="CDD" id="cd00609">
    <property type="entry name" value="AAT_like"/>
    <property type="match status" value="1"/>
</dbReference>
<gene>
    <name evidence="10" type="ORF">I6U51_17605</name>
</gene>
<dbReference type="FunFam" id="1.10.10.10:FF:000079">
    <property type="entry name" value="GntR family transcriptional regulator"/>
    <property type="match status" value="1"/>
</dbReference>